<reference evidence="3 4" key="1">
    <citation type="journal article" date="2019" name="Sci. Rep.">
        <title>Orb-weaving spider Araneus ventricosus genome elucidates the spidroin gene catalogue.</title>
        <authorList>
            <person name="Kono N."/>
            <person name="Nakamura H."/>
            <person name="Ohtoshi R."/>
            <person name="Moran D.A.P."/>
            <person name="Shinohara A."/>
            <person name="Yoshida Y."/>
            <person name="Fujiwara M."/>
            <person name="Mori M."/>
            <person name="Tomita M."/>
            <person name="Arakawa K."/>
        </authorList>
    </citation>
    <scope>NUCLEOTIDE SEQUENCE [LARGE SCALE GENOMIC DNA]</scope>
</reference>
<dbReference type="InterPro" id="IPR001878">
    <property type="entry name" value="Znf_CCHC"/>
</dbReference>
<feature type="domain" description="CCHC-type" evidence="2">
    <location>
        <begin position="201"/>
        <end position="216"/>
    </location>
</feature>
<dbReference type="GO" id="GO:0008270">
    <property type="term" value="F:zinc ion binding"/>
    <property type="evidence" value="ECO:0007669"/>
    <property type="project" value="UniProtKB-KW"/>
</dbReference>
<dbReference type="SUPFAM" id="SSF57756">
    <property type="entry name" value="Retrovirus zinc finger-like domains"/>
    <property type="match status" value="1"/>
</dbReference>
<dbReference type="InterPro" id="IPR036875">
    <property type="entry name" value="Znf_CCHC_sf"/>
</dbReference>
<evidence type="ECO:0000256" key="1">
    <source>
        <dbReference type="PROSITE-ProRule" id="PRU00047"/>
    </source>
</evidence>
<dbReference type="PROSITE" id="PS50158">
    <property type="entry name" value="ZF_CCHC"/>
    <property type="match status" value="1"/>
</dbReference>
<accession>A0A4Y2NJI9</accession>
<dbReference type="Proteomes" id="UP000499080">
    <property type="component" value="Unassembled WGS sequence"/>
</dbReference>
<protein>
    <recommendedName>
        <fullName evidence="2">CCHC-type domain-containing protein</fullName>
    </recommendedName>
</protein>
<keyword evidence="1" id="KW-0479">Metal-binding</keyword>
<evidence type="ECO:0000313" key="3">
    <source>
        <dbReference type="EMBL" id="GBN39675.1"/>
    </source>
</evidence>
<dbReference type="AlphaFoldDB" id="A0A4Y2NJI9"/>
<sequence>MISAEAGNPEPVAAIPCWAPWWAMPSSPNLYQYLLGSLSFVVKAKSSTRYMLINTPNTFHTVFPFLVQKFLTSCIGEIQNVKKLQSGDLLVQVDSNQASVNSKLTHLGTLNTIETSFHKTLNVSRGVLSNPDFIHVTEAEFLEELRDQNVCAARRINVRRDGRLIPTQHVVLTFQTPVLPKSIKAGYINYKLRPYIPNPLRCFKCQRYGHFQQSCRGTDHVCGKCAEFGNEINACTSDTFKCRDFSDLHAASSKSCPTWIFEKEVIAVKIKRNITFPEARQIVKDRTPKVGVSYSSTVQMQPKISNNTSEINSLRLPVSIPLSTLPSKFFTVPIATTSMEINSPKNRSNQPLVILKRTL</sequence>
<name>A0A4Y2NJI9_ARAVE</name>
<comment type="caution">
    <text evidence="3">The sequence shown here is derived from an EMBL/GenBank/DDBJ whole genome shotgun (WGS) entry which is preliminary data.</text>
</comment>
<evidence type="ECO:0000259" key="2">
    <source>
        <dbReference type="PROSITE" id="PS50158"/>
    </source>
</evidence>
<keyword evidence="1" id="KW-0863">Zinc-finger</keyword>
<gene>
    <name evidence="3" type="ORF">AVEN_257313_1</name>
</gene>
<organism evidence="3 4">
    <name type="scientific">Araneus ventricosus</name>
    <name type="common">Orbweaver spider</name>
    <name type="synonym">Epeira ventricosa</name>
    <dbReference type="NCBI Taxonomy" id="182803"/>
    <lineage>
        <taxon>Eukaryota</taxon>
        <taxon>Metazoa</taxon>
        <taxon>Ecdysozoa</taxon>
        <taxon>Arthropoda</taxon>
        <taxon>Chelicerata</taxon>
        <taxon>Arachnida</taxon>
        <taxon>Araneae</taxon>
        <taxon>Araneomorphae</taxon>
        <taxon>Entelegynae</taxon>
        <taxon>Araneoidea</taxon>
        <taxon>Araneidae</taxon>
        <taxon>Araneus</taxon>
    </lineage>
</organism>
<dbReference type="EMBL" id="BGPR01009387">
    <property type="protein sequence ID" value="GBN39675.1"/>
    <property type="molecule type" value="Genomic_DNA"/>
</dbReference>
<dbReference type="OrthoDB" id="10044176at2759"/>
<evidence type="ECO:0000313" key="4">
    <source>
        <dbReference type="Proteomes" id="UP000499080"/>
    </source>
</evidence>
<proteinExistence type="predicted"/>
<keyword evidence="4" id="KW-1185">Reference proteome</keyword>
<keyword evidence="1" id="KW-0862">Zinc</keyword>
<dbReference type="GO" id="GO:0003676">
    <property type="term" value="F:nucleic acid binding"/>
    <property type="evidence" value="ECO:0007669"/>
    <property type="project" value="InterPro"/>
</dbReference>